<accession>A0A7W8N5U3</accession>
<organism evidence="2 3">
    <name type="scientific">Tunturiibacter lichenicola</name>
    <dbReference type="NCBI Taxonomy" id="2051959"/>
    <lineage>
        <taxon>Bacteria</taxon>
        <taxon>Pseudomonadati</taxon>
        <taxon>Acidobacteriota</taxon>
        <taxon>Terriglobia</taxon>
        <taxon>Terriglobales</taxon>
        <taxon>Acidobacteriaceae</taxon>
        <taxon>Tunturiibacter</taxon>
    </lineage>
</organism>
<dbReference type="Proteomes" id="UP000569092">
    <property type="component" value="Unassembled WGS sequence"/>
</dbReference>
<name>A0A7W8N5U3_9BACT</name>
<comment type="caution">
    <text evidence="2">The sequence shown here is derived from an EMBL/GenBank/DDBJ whole genome shotgun (WGS) entry which is preliminary data.</text>
</comment>
<feature type="region of interest" description="Disordered" evidence="1">
    <location>
        <begin position="46"/>
        <end position="65"/>
    </location>
</feature>
<proteinExistence type="predicted"/>
<evidence type="ECO:0000313" key="3">
    <source>
        <dbReference type="Proteomes" id="UP000569092"/>
    </source>
</evidence>
<evidence type="ECO:0000256" key="1">
    <source>
        <dbReference type="SAM" id="MobiDB-lite"/>
    </source>
</evidence>
<sequence length="120" mass="13212">MNSLILRPLNVPQTEGLFVIQHGSDGGWHSFPRSACPGQCRSDDAAAGTGSYMDPYPTRTRSRSSDLAAGGVTHFRIQVAAYRASRPIDHSVWDRRKLRSASSFDANRVSSYERVSLNLS</sequence>
<dbReference type="EMBL" id="JACHDZ010000003">
    <property type="protein sequence ID" value="MBB5344360.1"/>
    <property type="molecule type" value="Genomic_DNA"/>
</dbReference>
<dbReference type="AlphaFoldDB" id="A0A7W8N5U3"/>
<protein>
    <submittedName>
        <fullName evidence="2">Uncharacterized protein</fullName>
    </submittedName>
</protein>
<reference evidence="2 3" key="1">
    <citation type="submission" date="2020-08" db="EMBL/GenBank/DDBJ databases">
        <title>Genomic Encyclopedia of Type Strains, Phase IV (KMG-V): Genome sequencing to study the core and pangenomes of soil and plant-associated prokaryotes.</title>
        <authorList>
            <person name="Whitman W."/>
        </authorList>
    </citation>
    <scope>NUCLEOTIDE SEQUENCE [LARGE SCALE GENOMIC DNA]</scope>
    <source>
        <strain evidence="2 3">M8US30</strain>
    </source>
</reference>
<evidence type="ECO:0000313" key="2">
    <source>
        <dbReference type="EMBL" id="MBB5344360.1"/>
    </source>
</evidence>
<gene>
    <name evidence="2" type="ORF">HDF10_002339</name>
</gene>